<sequence>MSPIAACNDAKINKILFLPASDMVPESKTASTQPDALSY</sequence>
<evidence type="ECO:0000313" key="1">
    <source>
        <dbReference type="EMBL" id="RKL10873.1"/>
    </source>
</evidence>
<gene>
    <name evidence="1" type="ORF">BFJ68_g8519</name>
</gene>
<protein>
    <submittedName>
        <fullName evidence="1">Uncharacterized protein</fullName>
    </submittedName>
</protein>
<proteinExistence type="predicted"/>
<accession>A0A420R1E6</accession>
<name>A0A420R1E6_FUSOX</name>
<organism evidence="1 2">
    <name type="scientific">Fusarium oxysporum</name>
    <name type="common">Fusarium vascular wilt</name>
    <dbReference type="NCBI Taxonomy" id="5507"/>
    <lineage>
        <taxon>Eukaryota</taxon>
        <taxon>Fungi</taxon>
        <taxon>Dikarya</taxon>
        <taxon>Ascomycota</taxon>
        <taxon>Pezizomycotina</taxon>
        <taxon>Sordariomycetes</taxon>
        <taxon>Hypocreomycetidae</taxon>
        <taxon>Hypocreales</taxon>
        <taxon>Nectriaceae</taxon>
        <taxon>Fusarium</taxon>
        <taxon>Fusarium oxysporum species complex</taxon>
    </lineage>
</organism>
<dbReference type="Proteomes" id="UP000285860">
    <property type="component" value="Unassembled WGS sequence"/>
</dbReference>
<dbReference type="EMBL" id="MRCY01000039">
    <property type="protein sequence ID" value="RKL10873.1"/>
    <property type="molecule type" value="Genomic_DNA"/>
</dbReference>
<dbReference type="AlphaFoldDB" id="A0A420R1E6"/>
<comment type="caution">
    <text evidence="1">The sequence shown here is derived from an EMBL/GenBank/DDBJ whole genome shotgun (WGS) entry which is preliminary data.</text>
</comment>
<reference evidence="1 2" key="1">
    <citation type="journal article" date="2018" name="Sci. Rep.">
        <title>Characterisation of pathogen-specific regions and novel effector candidates in Fusarium oxysporum f. sp. cepae.</title>
        <authorList>
            <person name="Armitage A.D."/>
            <person name="Taylor A."/>
            <person name="Sobczyk M.K."/>
            <person name="Baxter L."/>
            <person name="Greenfield B.P."/>
            <person name="Bates H.J."/>
            <person name="Wilson F."/>
            <person name="Jackson A.C."/>
            <person name="Ott S."/>
            <person name="Harrison R.J."/>
            <person name="Clarkson J.P."/>
        </authorList>
    </citation>
    <scope>NUCLEOTIDE SEQUENCE [LARGE SCALE GENOMIC DNA]</scope>
    <source>
        <strain evidence="1 2">Fo_A28</strain>
    </source>
</reference>
<evidence type="ECO:0000313" key="2">
    <source>
        <dbReference type="Proteomes" id="UP000285860"/>
    </source>
</evidence>